<evidence type="ECO:0000256" key="5">
    <source>
        <dbReference type="SAM" id="Phobius"/>
    </source>
</evidence>
<feature type="domain" description="G-protein coupled receptors family 1 profile" evidence="6">
    <location>
        <begin position="118"/>
        <end position="423"/>
    </location>
</feature>
<feature type="transmembrane region" description="Helical" evidence="5">
    <location>
        <begin position="223"/>
        <end position="248"/>
    </location>
</feature>
<dbReference type="PROSITE" id="PS50262">
    <property type="entry name" value="G_PROTEIN_RECEP_F1_2"/>
    <property type="match status" value="1"/>
</dbReference>
<dbReference type="Pfam" id="PF00001">
    <property type="entry name" value="7tm_1"/>
    <property type="match status" value="1"/>
</dbReference>
<dbReference type="PANTHER" id="PTHR46641:SF25">
    <property type="entry name" value="CNMAMIDE RECEPTOR-RELATED"/>
    <property type="match status" value="1"/>
</dbReference>
<dbReference type="STRING" id="6210.W6UTZ6"/>
<comment type="caution">
    <text evidence="7">The sequence shown here is derived from an EMBL/GenBank/DDBJ whole genome shotgun (WGS) entry which is preliminary data.</text>
</comment>
<dbReference type="InterPro" id="IPR017452">
    <property type="entry name" value="GPCR_Rhodpsn_7TM"/>
</dbReference>
<dbReference type="AlphaFoldDB" id="W6UTZ6"/>
<dbReference type="EMBL" id="APAU02000001">
    <property type="protein sequence ID" value="EUB64778.1"/>
    <property type="molecule type" value="Genomic_DNA"/>
</dbReference>
<feature type="transmembrane region" description="Helical" evidence="5">
    <location>
        <begin position="395"/>
        <end position="425"/>
    </location>
</feature>
<keyword evidence="3 5" id="KW-1133">Transmembrane helix</keyword>
<dbReference type="OMA" id="CIFSIVE"/>
<protein>
    <recommendedName>
        <fullName evidence="6">G-protein coupled receptors family 1 profile domain-containing protein</fullName>
    </recommendedName>
</protein>
<dbReference type="Proteomes" id="UP000019149">
    <property type="component" value="Unassembled WGS sequence"/>
</dbReference>
<organism evidence="7 8">
    <name type="scientific">Echinococcus granulosus</name>
    <name type="common">Hydatid tapeworm</name>
    <dbReference type="NCBI Taxonomy" id="6210"/>
    <lineage>
        <taxon>Eukaryota</taxon>
        <taxon>Metazoa</taxon>
        <taxon>Spiralia</taxon>
        <taxon>Lophotrochozoa</taxon>
        <taxon>Platyhelminthes</taxon>
        <taxon>Cestoda</taxon>
        <taxon>Eucestoda</taxon>
        <taxon>Cyclophyllidea</taxon>
        <taxon>Taeniidae</taxon>
        <taxon>Echinococcus</taxon>
        <taxon>Echinococcus granulosus group</taxon>
    </lineage>
</organism>
<feature type="transmembrane region" description="Helical" evidence="5">
    <location>
        <begin position="139"/>
        <end position="161"/>
    </location>
</feature>
<proteinExistence type="predicted"/>
<name>W6UTZ6_ECHGR</name>
<evidence type="ECO:0000313" key="8">
    <source>
        <dbReference type="Proteomes" id="UP000019149"/>
    </source>
</evidence>
<evidence type="ECO:0000313" key="7">
    <source>
        <dbReference type="EMBL" id="EUB64778.1"/>
    </source>
</evidence>
<dbReference type="OrthoDB" id="9983318at2759"/>
<keyword evidence="8" id="KW-1185">Reference proteome</keyword>
<dbReference type="CTD" id="36335762"/>
<dbReference type="GO" id="GO:0004930">
    <property type="term" value="F:G protein-coupled receptor activity"/>
    <property type="evidence" value="ECO:0007669"/>
    <property type="project" value="InterPro"/>
</dbReference>
<evidence type="ECO:0000256" key="2">
    <source>
        <dbReference type="ARBA" id="ARBA00022692"/>
    </source>
</evidence>
<evidence type="ECO:0000256" key="3">
    <source>
        <dbReference type="ARBA" id="ARBA00022989"/>
    </source>
</evidence>
<dbReference type="InterPro" id="IPR052954">
    <property type="entry name" value="GPCR-Ligand_Int"/>
</dbReference>
<evidence type="ECO:0000256" key="4">
    <source>
        <dbReference type="ARBA" id="ARBA00023136"/>
    </source>
</evidence>
<reference evidence="7 8" key="1">
    <citation type="journal article" date="2013" name="Nat. Genet.">
        <title>The genome of the hydatid tapeworm Echinococcus granulosus.</title>
        <authorList>
            <person name="Zheng H."/>
            <person name="Zhang W."/>
            <person name="Zhang L."/>
            <person name="Zhang Z."/>
            <person name="Li J."/>
            <person name="Lu G."/>
            <person name="Zhu Y."/>
            <person name="Wang Y."/>
            <person name="Huang Y."/>
            <person name="Liu J."/>
            <person name="Kang H."/>
            <person name="Chen J."/>
            <person name="Wang L."/>
            <person name="Chen A."/>
            <person name="Yu S."/>
            <person name="Gao Z."/>
            <person name="Jin L."/>
            <person name="Gu W."/>
            <person name="Wang Z."/>
            <person name="Zhao L."/>
            <person name="Shi B."/>
            <person name="Wen H."/>
            <person name="Lin R."/>
            <person name="Jones M.K."/>
            <person name="Brejova B."/>
            <person name="Vinar T."/>
            <person name="Zhao G."/>
            <person name="McManus D.P."/>
            <person name="Chen Z."/>
            <person name="Zhou Y."/>
            <person name="Wang S."/>
        </authorList>
    </citation>
    <scope>NUCLEOTIDE SEQUENCE [LARGE SCALE GENOMIC DNA]</scope>
</reference>
<feature type="transmembrane region" description="Helical" evidence="5">
    <location>
        <begin position="362"/>
        <end position="383"/>
    </location>
</feature>
<feature type="transmembrane region" description="Helical" evidence="5">
    <location>
        <begin position="26"/>
        <end position="47"/>
    </location>
</feature>
<feature type="transmembrane region" description="Helical" evidence="5">
    <location>
        <begin position="192"/>
        <end position="211"/>
    </location>
</feature>
<dbReference type="InterPro" id="IPR000276">
    <property type="entry name" value="GPCR_Rhodpsn"/>
</dbReference>
<feature type="transmembrane region" description="Helical" evidence="5">
    <location>
        <begin position="289"/>
        <end position="311"/>
    </location>
</feature>
<dbReference type="RefSeq" id="XP_024355974.1">
    <property type="nucleotide sequence ID" value="XM_024489296.1"/>
</dbReference>
<dbReference type="GeneID" id="36335762"/>
<keyword evidence="4 5" id="KW-0472">Membrane</keyword>
<dbReference type="PANTHER" id="PTHR46641">
    <property type="entry name" value="FMRFAMIDE RECEPTOR-RELATED"/>
    <property type="match status" value="1"/>
</dbReference>
<sequence>MNLTENYTKFLACQRDILEYVRKFGLGYFGVLIFFGTIGNIISLLVIRGVRQTYHQPSCQIQKEPSEERGQEFAALHVGSRRNFPVRVIPENSQVLSFETTAGSPKPSGVGVINQTRFSIVSPSAIPKRQPMRKHPSKSIFTALAIADTVALWVNPIRYWILFAFGFDIRQNDSVTMCRLHTFLTYATRDTAIWVLCLLTFERYLIGCFPHKAKIIWRGRRKVSAWVGIFSVILAKNSILIFILQLIYPDDVGDFVIVGPSYAELNTSRLLLCDTLDLTSRRVFFYLDIVIYSLVPTGLLLVLNIALFRVIQRRNIMCRRCEFFPKSDNVGATPLEDSMRNSMSMQLGSLKIIGSVVQANQLLIPVGVFHLITSVPICIFSIVEDAMQLKRSPSAYARCVVNACGYLLVMLGATTYGVNCLIYFLSSRQFRERLYALTYPTRLVKEVEPTSYFLDPRHISDLPYTSQVDCLCTGARQLPRPLRRSQLPHGSDAGAGM</sequence>
<keyword evidence="2 5" id="KW-0812">Transmembrane</keyword>
<comment type="subcellular location">
    <subcellularLocation>
        <location evidence="1">Membrane</location>
    </subcellularLocation>
</comment>
<dbReference type="KEGG" id="egl:EGR_00047"/>
<dbReference type="SUPFAM" id="SSF81321">
    <property type="entry name" value="Family A G protein-coupled receptor-like"/>
    <property type="match status" value="1"/>
</dbReference>
<dbReference type="Gene3D" id="1.20.1070.10">
    <property type="entry name" value="Rhodopsin 7-helix transmembrane proteins"/>
    <property type="match status" value="1"/>
</dbReference>
<dbReference type="GO" id="GO:0016020">
    <property type="term" value="C:membrane"/>
    <property type="evidence" value="ECO:0007669"/>
    <property type="project" value="UniProtKB-SubCell"/>
</dbReference>
<evidence type="ECO:0000259" key="6">
    <source>
        <dbReference type="PROSITE" id="PS50262"/>
    </source>
</evidence>
<accession>W6UTZ6</accession>
<evidence type="ECO:0000256" key="1">
    <source>
        <dbReference type="ARBA" id="ARBA00004370"/>
    </source>
</evidence>
<gene>
    <name evidence="7" type="ORF">EGR_00047</name>
</gene>